<evidence type="ECO:0000313" key="3">
    <source>
        <dbReference type="Proteomes" id="UP000010816"/>
    </source>
</evidence>
<dbReference type="RefSeq" id="WP_015282226.1">
    <property type="nucleotide sequence ID" value="NC_019940.1"/>
</dbReference>
<evidence type="ECO:0008006" key="4">
    <source>
        <dbReference type="Google" id="ProtNLM"/>
    </source>
</evidence>
<feature type="repeat" description="TPR" evidence="1">
    <location>
        <begin position="217"/>
        <end position="250"/>
    </location>
</feature>
<accession>L0H3D7</accession>
<protein>
    <recommendedName>
        <fullName evidence="4">Tetratricopeptide repeat protein</fullName>
    </recommendedName>
</protein>
<gene>
    <name evidence="2" type="ORF">Thimo_3434</name>
</gene>
<dbReference type="KEGG" id="tmb:Thimo_3434"/>
<dbReference type="Pfam" id="PF02810">
    <property type="entry name" value="SEC-C"/>
    <property type="match status" value="1"/>
</dbReference>
<evidence type="ECO:0000313" key="2">
    <source>
        <dbReference type="EMBL" id="AGA92099.1"/>
    </source>
</evidence>
<dbReference type="OrthoDB" id="3343588at2"/>
<proteinExistence type="predicted"/>
<dbReference type="eggNOG" id="COG0457">
    <property type="taxonomic scope" value="Bacteria"/>
</dbReference>
<name>L0H3D7_9GAMM</name>
<evidence type="ECO:0000256" key="1">
    <source>
        <dbReference type="PROSITE-ProRule" id="PRU00339"/>
    </source>
</evidence>
<dbReference type="InterPro" id="IPR011990">
    <property type="entry name" value="TPR-like_helical_dom_sf"/>
</dbReference>
<dbReference type="InterPro" id="IPR019734">
    <property type="entry name" value="TPR_rpt"/>
</dbReference>
<dbReference type="PATRIC" id="fig|765912.4.peg.3364"/>
<dbReference type="Proteomes" id="UP000010816">
    <property type="component" value="Chromosome"/>
</dbReference>
<sequence>MFHQDTHDGERIEALIIEALHEILANPDAERFIAWAHHRVPEVLRLNEAPLNAAEIRRVATLLGAAIWRATPRPDLDFETLPLFARDDAPCPCGSEEPFGDCCGRIDELPDLSSDVIWELLLAELSERDLQRALGLGVVPDHLQARVAERWLDLDHPLRAVTLLEPLLEASAGERADTRRELALEVLCDAYDRLDHWKKKRAFLTRMTRSDDRALRGAAWRRLSAGHLDEGDFAAAHDAFVQALRQTPHDPALAFLEIALLTAQHRDGEARRRAELWRHRLIRHGLDDEEILAFLKQAAAEPQEALMTSQLPVLDPALMRLHEWLLASAERPVPHLRLAPLPRAQDEAPNGQLELFSPEEMPAHRLPHEVPGAEARLRQGAAMHRVEIAWHRVFPADKPFSTDLDLDDEDRIWTTGEWLEFLNQHPEAGDSLDVLDDLATAIFSHPESALPWVVRALLPPLLERAAAIIERAVPRSSSRTIPWQAAPNQPPLRLLFRYYLYTVEAGRMEQGTAILEDLLRLNPRDNHGVRADLMNHYLRDHQDDKALELARRFPDDRLADLIYGEVLALYRLGEPERAAQALDLAVGRLPSIPTYLTRQRIKPPQAPRWPSAPSGEVQAWLYREAMRDVWAAEPGVLAWLKRLTA</sequence>
<keyword evidence="1" id="KW-0802">TPR repeat</keyword>
<dbReference type="AlphaFoldDB" id="L0H3D7"/>
<dbReference type="EMBL" id="CP003051">
    <property type="protein sequence ID" value="AGA92099.1"/>
    <property type="molecule type" value="Genomic_DNA"/>
</dbReference>
<dbReference type="Gene3D" id="1.25.40.10">
    <property type="entry name" value="Tetratricopeptide repeat domain"/>
    <property type="match status" value="1"/>
</dbReference>
<reference evidence="2 3" key="1">
    <citation type="submission" date="2011-09" db="EMBL/GenBank/DDBJ databases">
        <title>Complete sequence of chromosome of Thioflavicoccus mobilis 8321.</title>
        <authorList>
            <consortium name="US DOE Joint Genome Institute"/>
            <person name="Lucas S."/>
            <person name="Han J."/>
            <person name="Lapidus A."/>
            <person name="Cheng J.-F."/>
            <person name="Goodwin L."/>
            <person name="Pitluck S."/>
            <person name="Peters L."/>
            <person name="Ovchinnikova G."/>
            <person name="Lu M."/>
            <person name="Detter J.C."/>
            <person name="Han C."/>
            <person name="Tapia R."/>
            <person name="Land M."/>
            <person name="Hauser L."/>
            <person name="Kyrpides N."/>
            <person name="Ivanova N."/>
            <person name="Pagani I."/>
            <person name="Vogl K."/>
            <person name="Liu Z."/>
            <person name="Imhoff J."/>
            <person name="Thiel V."/>
            <person name="Frigaard N.-U."/>
            <person name="Bryant D."/>
            <person name="Woyke T."/>
        </authorList>
    </citation>
    <scope>NUCLEOTIDE SEQUENCE [LARGE SCALE GENOMIC DNA]</scope>
    <source>
        <strain evidence="2 3">8321</strain>
    </source>
</reference>
<dbReference type="HOGENOM" id="CLU_453943_0_0_6"/>
<dbReference type="STRING" id="765912.Thimo_3434"/>
<dbReference type="PROSITE" id="PS50005">
    <property type="entry name" value="TPR"/>
    <property type="match status" value="1"/>
</dbReference>
<dbReference type="InterPro" id="IPR004027">
    <property type="entry name" value="SEC_C_motif"/>
</dbReference>
<keyword evidence="3" id="KW-1185">Reference proteome</keyword>
<organism evidence="2 3">
    <name type="scientific">Thioflavicoccus mobilis 8321</name>
    <dbReference type="NCBI Taxonomy" id="765912"/>
    <lineage>
        <taxon>Bacteria</taxon>
        <taxon>Pseudomonadati</taxon>
        <taxon>Pseudomonadota</taxon>
        <taxon>Gammaproteobacteria</taxon>
        <taxon>Chromatiales</taxon>
        <taxon>Chromatiaceae</taxon>
        <taxon>Thioflavicoccus</taxon>
    </lineage>
</organism>